<sequence length="115" mass="13141">MKPTGRKIDDKLVEELKETWNAMEATFGASPAPQEDWVSFVSERKALAKRRLWRELILFWAIAIPLLAAMLLLGSGLPAWFWIGQGLFAIAGILLFFRELRDDRDEGGAEHERSR</sequence>
<protein>
    <submittedName>
        <fullName evidence="2">YxlC family protein</fullName>
    </submittedName>
</protein>
<dbReference type="EMBL" id="JBHSED010000020">
    <property type="protein sequence ID" value="MFC4304222.1"/>
    <property type="molecule type" value="Genomic_DNA"/>
</dbReference>
<keyword evidence="3" id="KW-1185">Reference proteome</keyword>
<evidence type="ECO:0000313" key="2">
    <source>
        <dbReference type="EMBL" id="MFC4304222.1"/>
    </source>
</evidence>
<proteinExistence type="predicted"/>
<evidence type="ECO:0000256" key="1">
    <source>
        <dbReference type="SAM" id="Phobius"/>
    </source>
</evidence>
<gene>
    <name evidence="2" type="ORF">ACFO1S_12360</name>
</gene>
<accession>A0ABV8SA18</accession>
<dbReference type="RefSeq" id="WP_204606121.1">
    <property type="nucleotide sequence ID" value="NZ_JBHSED010000020.1"/>
</dbReference>
<comment type="caution">
    <text evidence="2">The sequence shown here is derived from an EMBL/GenBank/DDBJ whole genome shotgun (WGS) entry which is preliminary data.</text>
</comment>
<evidence type="ECO:0000313" key="3">
    <source>
        <dbReference type="Proteomes" id="UP001595755"/>
    </source>
</evidence>
<organism evidence="2 3">
    <name type="scientific">Cohnella boryungensis</name>
    <dbReference type="NCBI Taxonomy" id="768479"/>
    <lineage>
        <taxon>Bacteria</taxon>
        <taxon>Bacillati</taxon>
        <taxon>Bacillota</taxon>
        <taxon>Bacilli</taxon>
        <taxon>Bacillales</taxon>
        <taxon>Paenibacillaceae</taxon>
        <taxon>Cohnella</taxon>
    </lineage>
</organism>
<feature type="transmembrane region" description="Helical" evidence="1">
    <location>
        <begin position="52"/>
        <end position="73"/>
    </location>
</feature>
<dbReference type="InterPro" id="IPR035238">
    <property type="entry name" value="DUF5345"/>
</dbReference>
<dbReference type="Proteomes" id="UP001595755">
    <property type="component" value="Unassembled WGS sequence"/>
</dbReference>
<feature type="transmembrane region" description="Helical" evidence="1">
    <location>
        <begin position="79"/>
        <end position="97"/>
    </location>
</feature>
<keyword evidence="1" id="KW-0812">Transmembrane</keyword>
<reference evidence="3" key="1">
    <citation type="journal article" date="2019" name="Int. J. Syst. Evol. Microbiol.">
        <title>The Global Catalogue of Microorganisms (GCM) 10K type strain sequencing project: providing services to taxonomists for standard genome sequencing and annotation.</title>
        <authorList>
            <consortium name="The Broad Institute Genomics Platform"/>
            <consortium name="The Broad Institute Genome Sequencing Center for Infectious Disease"/>
            <person name="Wu L."/>
            <person name="Ma J."/>
        </authorList>
    </citation>
    <scope>NUCLEOTIDE SEQUENCE [LARGE SCALE GENOMIC DNA]</scope>
    <source>
        <strain evidence="3">CGMCC 4.1641</strain>
    </source>
</reference>
<dbReference type="Pfam" id="PF17280">
    <property type="entry name" value="DUF5345"/>
    <property type="match status" value="1"/>
</dbReference>
<keyword evidence="1" id="KW-1133">Transmembrane helix</keyword>
<name>A0ABV8SA18_9BACL</name>
<keyword evidence="1" id="KW-0472">Membrane</keyword>